<dbReference type="PANTHER" id="PTHR30537:SF66">
    <property type="entry name" value="IRON-REGULATED VIRULENCE REGULATORY PROTEIN IRGB"/>
    <property type="match status" value="1"/>
</dbReference>
<dbReference type="InterPro" id="IPR036390">
    <property type="entry name" value="WH_DNA-bd_sf"/>
</dbReference>
<dbReference type="InterPro" id="IPR058163">
    <property type="entry name" value="LysR-type_TF_proteobact-type"/>
</dbReference>
<dbReference type="PRINTS" id="PR00039">
    <property type="entry name" value="HTHLYSR"/>
</dbReference>
<name>A0ABQ3KV19_9ALTE</name>
<evidence type="ECO:0000256" key="2">
    <source>
        <dbReference type="ARBA" id="ARBA00023015"/>
    </source>
</evidence>
<reference evidence="7" key="1">
    <citation type="journal article" date="2019" name="Int. J. Syst. Evol. Microbiol.">
        <title>The Global Catalogue of Microorganisms (GCM) 10K type strain sequencing project: providing services to taxonomists for standard genome sequencing and annotation.</title>
        <authorList>
            <consortium name="The Broad Institute Genomics Platform"/>
            <consortium name="The Broad Institute Genome Sequencing Center for Infectious Disease"/>
            <person name="Wu L."/>
            <person name="Ma J."/>
        </authorList>
    </citation>
    <scope>NUCLEOTIDE SEQUENCE [LARGE SCALE GENOMIC DNA]</scope>
    <source>
        <strain evidence="7">CGMCC 1.7003</strain>
    </source>
</reference>
<accession>A0ABQ3KV19</accession>
<organism evidence="6 7">
    <name type="scientific">Alishewanella longhuensis</name>
    <dbReference type="NCBI Taxonomy" id="1091037"/>
    <lineage>
        <taxon>Bacteria</taxon>
        <taxon>Pseudomonadati</taxon>
        <taxon>Pseudomonadota</taxon>
        <taxon>Gammaproteobacteria</taxon>
        <taxon>Alteromonadales</taxon>
        <taxon>Alteromonadaceae</taxon>
        <taxon>Alishewanella</taxon>
    </lineage>
</organism>
<evidence type="ECO:0000313" key="6">
    <source>
        <dbReference type="EMBL" id="GHG62881.1"/>
    </source>
</evidence>
<dbReference type="CDD" id="cd08422">
    <property type="entry name" value="PBP2_CrgA_like"/>
    <property type="match status" value="1"/>
</dbReference>
<dbReference type="EMBL" id="BNAO01000002">
    <property type="protein sequence ID" value="GHG62881.1"/>
    <property type="molecule type" value="Genomic_DNA"/>
</dbReference>
<dbReference type="InterPro" id="IPR005119">
    <property type="entry name" value="LysR_subst-bd"/>
</dbReference>
<dbReference type="InterPro" id="IPR000847">
    <property type="entry name" value="LysR_HTH_N"/>
</dbReference>
<evidence type="ECO:0000256" key="4">
    <source>
        <dbReference type="ARBA" id="ARBA00023163"/>
    </source>
</evidence>
<dbReference type="SUPFAM" id="SSF53850">
    <property type="entry name" value="Periplasmic binding protein-like II"/>
    <property type="match status" value="1"/>
</dbReference>
<dbReference type="InterPro" id="IPR036388">
    <property type="entry name" value="WH-like_DNA-bd_sf"/>
</dbReference>
<keyword evidence="7" id="KW-1185">Reference proteome</keyword>
<keyword evidence="2" id="KW-0805">Transcription regulation</keyword>
<dbReference type="PANTHER" id="PTHR30537">
    <property type="entry name" value="HTH-TYPE TRANSCRIPTIONAL REGULATOR"/>
    <property type="match status" value="1"/>
</dbReference>
<dbReference type="Proteomes" id="UP000659697">
    <property type="component" value="Unassembled WGS sequence"/>
</dbReference>
<dbReference type="Pfam" id="PF00126">
    <property type="entry name" value="HTH_1"/>
    <property type="match status" value="1"/>
</dbReference>
<evidence type="ECO:0000256" key="3">
    <source>
        <dbReference type="ARBA" id="ARBA00023125"/>
    </source>
</evidence>
<dbReference type="SUPFAM" id="SSF46785">
    <property type="entry name" value="Winged helix' DNA-binding domain"/>
    <property type="match status" value="1"/>
</dbReference>
<evidence type="ECO:0000259" key="5">
    <source>
        <dbReference type="PROSITE" id="PS50931"/>
    </source>
</evidence>
<evidence type="ECO:0000313" key="7">
    <source>
        <dbReference type="Proteomes" id="UP000659697"/>
    </source>
</evidence>
<proteinExistence type="inferred from homology"/>
<gene>
    <name evidence="6" type="primary">ptxR</name>
    <name evidence="6" type="ORF">GCM10010919_08120</name>
</gene>
<dbReference type="Gene3D" id="3.40.190.290">
    <property type="match status" value="1"/>
</dbReference>
<feature type="domain" description="HTH lysR-type" evidence="5">
    <location>
        <begin position="5"/>
        <end position="62"/>
    </location>
</feature>
<dbReference type="PROSITE" id="PS50931">
    <property type="entry name" value="HTH_LYSR"/>
    <property type="match status" value="1"/>
</dbReference>
<dbReference type="Gene3D" id="1.10.10.10">
    <property type="entry name" value="Winged helix-like DNA-binding domain superfamily/Winged helix DNA-binding domain"/>
    <property type="match status" value="1"/>
</dbReference>
<keyword evidence="4" id="KW-0804">Transcription</keyword>
<comment type="caution">
    <text evidence="6">The sequence shown here is derived from an EMBL/GenBank/DDBJ whole genome shotgun (WGS) entry which is preliminary data.</text>
</comment>
<dbReference type="Pfam" id="PF03466">
    <property type="entry name" value="LysR_substrate"/>
    <property type="match status" value="1"/>
</dbReference>
<dbReference type="RefSeq" id="WP_189430515.1">
    <property type="nucleotide sequence ID" value="NZ_BNAO01000002.1"/>
</dbReference>
<comment type="similarity">
    <text evidence="1">Belongs to the LysR transcriptional regulatory family.</text>
</comment>
<sequence>MLSQTDLNSLQLVQRLTQAGSFTAAAEQLGCSKTTISLQLKALEQQLGVALFRRTTRQLSLTRAGEQLLRDCLPLLDELQHALQQLQSSDKILQGKLVLSAPEDYTNRILAPAVVAFMTLHPALEVEFRSSDQVKDLIKEGIDLAIRAGWLKDSNQTARKLGRFEQWLLAAPAYLEKAGTPQQPQDLTGHAFIAFTPLNQPQQWTFSRTHPHTGAKQQVEQYLQAPLKTSSTHTITALMLAGAGLGILPDYSARELVSSGQLVRLLPDWELPQAGIYAVYPPGRFRPARVTAFVDFLQQYQLLV</sequence>
<protein>
    <submittedName>
        <fullName evidence="6">HTH-type transcriptional regulator PtxR</fullName>
    </submittedName>
</protein>
<evidence type="ECO:0000256" key="1">
    <source>
        <dbReference type="ARBA" id="ARBA00009437"/>
    </source>
</evidence>
<keyword evidence="3" id="KW-0238">DNA-binding</keyword>